<evidence type="ECO:0000313" key="3">
    <source>
        <dbReference type="Proteomes" id="UP000002037"/>
    </source>
</evidence>
<dbReference type="GeneID" id="8298800"/>
<dbReference type="Proteomes" id="UP000002037">
    <property type="component" value="Unassembled WGS sequence"/>
</dbReference>
<dbReference type="EMBL" id="GG692399">
    <property type="protein sequence ID" value="EER32580.1"/>
    <property type="molecule type" value="Genomic_DNA"/>
</dbReference>
<dbReference type="OrthoDB" id="4005001at2759"/>
<evidence type="ECO:0008006" key="4">
    <source>
        <dbReference type="Google" id="ProtNLM"/>
    </source>
</evidence>
<dbReference type="HOGENOM" id="CLU_1532331_0_0_1"/>
<accession>C5MDF0</accession>
<evidence type="ECO:0000256" key="1">
    <source>
        <dbReference type="SAM" id="SignalP"/>
    </source>
</evidence>
<feature type="chain" id="PRO_5002955570" description="Cell wall protein RHD3" evidence="1">
    <location>
        <begin position="22"/>
        <end position="174"/>
    </location>
</feature>
<evidence type="ECO:0000313" key="2">
    <source>
        <dbReference type="EMBL" id="EER32580.1"/>
    </source>
</evidence>
<gene>
    <name evidence="2" type="ORF">CTRG_04251</name>
</gene>
<dbReference type="VEuPathDB" id="FungiDB:CTRG_04251"/>
<feature type="signal peptide" evidence="1">
    <location>
        <begin position="1"/>
        <end position="21"/>
    </location>
</feature>
<dbReference type="KEGG" id="ctp:CTRG_04251"/>
<dbReference type="AlphaFoldDB" id="C5MDF0"/>
<name>C5MDF0_CANTT</name>
<proteinExistence type="predicted"/>
<protein>
    <recommendedName>
        <fullName evidence="4">Cell wall protein RHD3</fullName>
    </recommendedName>
</protein>
<keyword evidence="3" id="KW-1185">Reference proteome</keyword>
<organism evidence="2 3">
    <name type="scientific">Candida tropicalis (strain ATCC MYA-3404 / T1)</name>
    <name type="common">Yeast</name>
    <dbReference type="NCBI Taxonomy" id="294747"/>
    <lineage>
        <taxon>Eukaryota</taxon>
        <taxon>Fungi</taxon>
        <taxon>Dikarya</taxon>
        <taxon>Ascomycota</taxon>
        <taxon>Saccharomycotina</taxon>
        <taxon>Pichiomycetes</taxon>
        <taxon>Debaryomycetaceae</taxon>
        <taxon>Candida/Lodderomyces clade</taxon>
        <taxon>Candida</taxon>
    </lineage>
</organism>
<keyword evidence="1" id="KW-0732">Signal</keyword>
<dbReference type="RefSeq" id="XP_002549954.1">
    <property type="nucleotide sequence ID" value="XM_002549908.1"/>
</dbReference>
<reference evidence="2 3" key="1">
    <citation type="journal article" date="2009" name="Nature">
        <title>Evolution of pathogenicity and sexual reproduction in eight Candida genomes.</title>
        <authorList>
            <person name="Butler G."/>
            <person name="Rasmussen M.D."/>
            <person name="Lin M.F."/>
            <person name="Santos M.A."/>
            <person name="Sakthikumar S."/>
            <person name="Munro C.A."/>
            <person name="Rheinbay E."/>
            <person name="Grabherr M."/>
            <person name="Forche A."/>
            <person name="Reedy J.L."/>
            <person name="Agrafioti I."/>
            <person name="Arnaud M.B."/>
            <person name="Bates S."/>
            <person name="Brown A.J."/>
            <person name="Brunke S."/>
            <person name="Costanzo M.C."/>
            <person name="Fitzpatrick D.A."/>
            <person name="de Groot P.W."/>
            <person name="Harris D."/>
            <person name="Hoyer L.L."/>
            <person name="Hube B."/>
            <person name="Klis F.M."/>
            <person name="Kodira C."/>
            <person name="Lennard N."/>
            <person name="Logue M.E."/>
            <person name="Martin R."/>
            <person name="Neiman A.M."/>
            <person name="Nikolaou E."/>
            <person name="Quail M.A."/>
            <person name="Quinn J."/>
            <person name="Santos M.C."/>
            <person name="Schmitzberger F.F."/>
            <person name="Sherlock G."/>
            <person name="Shah P."/>
            <person name="Silverstein K.A."/>
            <person name="Skrzypek M.S."/>
            <person name="Soll D."/>
            <person name="Staggs R."/>
            <person name="Stansfield I."/>
            <person name="Stumpf M.P."/>
            <person name="Sudbery P.E."/>
            <person name="Srikantha T."/>
            <person name="Zeng Q."/>
            <person name="Berman J."/>
            <person name="Berriman M."/>
            <person name="Heitman J."/>
            <person name="Gow N.A."/>
            <person name="Lorenz M.C."/>
            <person name="Birren B.W."/>
            <person name="Kellis M."/>
            <person name="Cuomo C.A."/>
        </authorList>
    </citation>
    <scope>NUCLEOTIDE SEQUENCE [LARGE SCALE GENOMIC DNA]</scope>
    <source>
        <strain evidence="3">ATCC MYA-3404 / T1</strain>
    </source>
</reference>
<sequence length="174" mass="19345">MLKFAVIITAFLSFFFQSALAAPIQDGFRGNVTLYVKSDNSEIDGQFLYTVDNQVGFNRLFIGDYVDPKSTFYLVKSYIYQQLTGSKTDYAVTYNSEGYLGVAGGSDGVTITDYNTQTGKFQFSGDQFLYAVHVVDNPNGYSASQYAIQVHNPSTAPENSYKVELYGKLNWAVL</sequence>